<dbReference type="Pfam" id="PF13411">
    <property type="entry name" value="MerR_1"/>
    <property type="match status" value="1"/>
</dbReference>
<evidence type="ECO:0000313" key="3">
    <source>
        <dbReference type="Proteomes" id="UP000567067"/>
    </source>
</evidence>
<dbReference type="InterPro" id="IPR000551">
    <property type="entry name" value="MerR-type_HTH_dom"/>
</dbReference>
<dbReference type="Gene3D" id="1.10.1660.10">
    <property type="match status" value="1"/>
</dbReference>
<dbReference type="Proteomes" id="UP000567067">
    <property type="component" value="Unassembled WGS sequence"/>
</dbReference>
<dbReference type="SMART" id="SM00422">
    <property type="entry name" value="HTH_MERR"/>
    <property type="match status" value="1"/>
</dbReference>
<sequence>MDNSKTWSRSKFSKYLQNEMKLNITTSTLRKYEMEDGLLFPEVLEKNNTSRSYSEKDIPEVLKINVLNENLGIKLKDIRRIEGIDIKRIRHTKRGTPKPVYERNKQMDPEHLLELLHKPELRLPVDRSIVFDKIVFEINECRSRYIEEWYSHMDWHALYNLCKANQEMKEPLKLANFEQLIDVESIISKLDIRKLIDETSEELKDELYYDAAEEIEELYDLDEYDEDTADPDIIEAFEQELEERVMQYEEETVLEKMEQFVDEEVVKVIQELSSNHIHDDVHYIFPELKEAISEKLNMNYRDIRKNNVKVFQEAYETQQLILNPVDMQLIAVLFYGDFSFYMIAEHPLYIEFIDKHYRSIKACSKHLVETYVEQMGSRLPMLPLIPGGVNTILEEVRANFPTIPIYYETINI</sequence>
<protein>
    <submittedName>
        <fullName evidence="2">DNA-binding transcriptional MerR regulator</fullName>
    </submittedName>
</protein>
<dbReference type="GO" id="GO:0006355">
    <property type="term" value="P:regulation of DNA-templated transcription"/>
    <property type="evidence" value="ECO:0007669"/>
    <property type="project" value="InterPro"/>
</dbReference>
<organism evidence="2 3">
    <name type="scientific">Fontibacillus solani</name>
    <dbReference type="NCBI Taxonomy" id="1572857"/>
    <lineage>
        <taxon>Bacteria</taxon>
        <taxon>Bacillati</taxon>
        <taxon>Bacillota</taxon>
        <taxon>Bacilli</taxon>
        <taxon>Bacillales</taxon>
        <taxon>Paenibacillaceae</taxon>
        <taxon>Fontibacillus</taxon>
    </lineage>
</organism>
<dbReference type="InterPro" id="IPR009061">
    <property type="entry name" value="DNA-bd_dom_put_sf"/>
</dbReference>
<proteinExistence type="predicted"/>
<dbReference type="SUPFAM" id="SSF46955">
    <property type="entry name" value="Putative DNA-binding domain"/>
    <property type="match status" value="1"/>
</dbReference>
<dbReference type="RefSeq" id="WP_182538107.1">
    <property type="nucleotide sequence ID" value="NZ_JACJIP010000028.1"/>
</dbReference>
<accession>A0A7W3SW44</accession>
<evidence type="ECO:0000313" key="2">
    <source>
        <dbReference type="EMBL" id="MBA9087279.1"/>
    </source>
</evidence>
<gene>
    <name evidence="2" type="ORF">FHR92_003763</name>
</gene>
<keyword evidence="3" id="KW-1185">Reference proteome</keyword>
<dbReference type="EMBL" id="JACJIP010000028">
    <property type="protein sequence ID" value="MBA9087279.1"/>
    <property type="molecule type" value="Genomic_DNA"/>
</dbReference>
<feature type="domain" description="HTH merR-type" evidence="1">
    <location>
        <begin position="7"/>
        <end position="85"/>
    </location>
</feature>
<evidence type="ECO:0000259" key="1">
    <source>
        <dbReference type="SMART" id="SM00422"/>
    </source>
</evidence>
<keyword evidence="2" id="KW-0238">DNA-binding</keyword>
<comment type="caution">
    <text evidence="2">The sequence shown here is derived from an EMBL/GenBank/DDBJ whole genome shotgun (WGS) entry which is preliminary data.</text>
</comment>
<dbReference type="GO" id="GO:0003677">
    <property type="term" value="F:DNA binding"/>
    <property type="evidence" value="ECO:0007669"/>
    <property type="project" value="UniProtKB-KW"/>
</dbReference>
<reference evidence="2 3" key="1">
    <citation type="submission" date="2020-08" db="EMBL/GenBank/DDBJ databases">
        <title>Genomic Encyclopedia of Type Strains, Phase III (KMG-III): the genomes of soil and plant-associated and newly described type strains.</title>
        <authorList>
            <person name="Whitman W."/>
        </authorList>
    </citation>
    <scope>NUCLEOTIDE SEQUENCE [LARGE SCALE GENOMIC DNA]</scope>
    <source>
        <strain evidence="2 3">CECT 8693</strain>
    </source>
</reference>
<dbReference type="AlphaFoldDB" id="A0A7W3SW44"/>
<name>A0A7W3SW44_9BACL</name>